<organism evidence="1 2">
    <name type="scientific">Araneus ventricosus</name>
    <name type="common">Orbweaver spider</name>
    <name type="synonym">Epeira ventricosa</name>
    <dbReference type="NCBI Taxonomy" id="182803"/>
    <lineage>
        <taxon>Eukaryota</taxon>
        <taxon>Metazoa</taxon>
        <taxon>Ecdysozoa</taxon>
        <taxon>Arthropoda</taxon>
        <taxon>Chelicerata</taxon>
        <taxon>Arachnida</taxon>
        <taxon>Araneae</taxon>
        <taxon>Araneomorphae</taxon>
        <taxon>Entelegynae</taxon>
        <taxon>Araneoidea</taxon>
        <taxon>Araneidae</taxon>
        <taxon>Araneus</taxon>
    </lineage>
</organism>
<evidence type="ECO:0000313" key="1">
    <source>
        <dbReference type="EMBL" id="GBM28305.1"/>
    </source>
</evidence>
<keyword evidence="2" id="KW-1185">Reference proteome</keyword>
<protein>
    <submittedName>
        <fullName evidence="1">Uncharacterized protein</fullName>
    </submittedName>
</protein>
<reference evidence="1 2" key="1">
    <citation type="journal article" date="2019" name="Sci. Rep.">
        <title>Orb-weaving spider Araneus ventricosus genome elucidates the spidroin gene catalogue.</title>
        <authorList>
            <person name="Kono N."/>
            <person name="Nakamura H."/>
            <person name="Ohtoshi R."/>
            <person name="Moran D.A.P."/>
            <person name="Shinohara A."/>
            <person name="Yoshida Y."/>
            <person name="Fujiwara M."/>
            <person name="Mori M."/>
            <person name="Tomita M."/>
            <person name="Arakawa K."/>
        </authorList>
    </citation>
    <scope>NUCLEOTIDE SEQUENCE [LARGE SCALE GENOMIC DNA]</scope>
</reference>
<dbReference type="Proteomes" id="UP000499080">
    <property type="component" value="Unassembled WGS sequence"/>
</dbReference>
<dbReference type="EMBL" id="BGPR01000608">
    <property type="protein sequence ID" value="GBM28305.1"/>
    <property type="molecule type" value="Genomic_DNA"/>
</dbReference>
<dbReference type="AlphaFoldDB" id="A0A4Y2EK27"/>
<proteinExistence type="predicted"/>
<accession>A0A4Y2EK27</accession>
<name>A0A4Y2EK27_ARAVE</name>
<evidence type="ECO:0000313" key="2">
    <source>
        <dbReference type="Proteomes" id="UP000499080"/>
    </source>
</evidence>
<sequence length="105" mass="12157">MVVFTNACLELFLKICYHSVYISIPTSSFTSYKGFQLCETYFLVYLIFRGCDNAVTEFHLCSRRVVGLRPEEDSSCIWAWCMLNLLMFKCPPVGVEWKFVEWGAG</sequence>
<comment type="caution">
    <text evidence="1">The sequence shown here is derived from an EMBL/GenBank/DDBJ whole genome shotgun (WGS) entry which is preliminary data.</text>
</comment>
<gene>
    <name evidence="1" type="ORF">AVEN_233180_1</name>
</gene>